<gene>
    <name evidence="1" type="ORF">NYO99_20740</name>
</gene>
<keyword evidence="1" id="KW-0808">Transferase</keyword>
<proteinExistence type="predicted"/>
<keyword evidence="2" id="KW-1185">Reference proteome</keyword>
<sequence length="214" mass="24649">MNLWQDFKTNDQKLIHKWVHYFPIYERHLAPFRNRTITVLEIGVFKGGSLQMWQRFLGPMATIVGIDINPECKQHEEPGIHVRIGDQSDPKFLQSLIDEFGTFDIVIDDGSHRMQHLLKSFEFLYPRIAKNGLYIAEDLHTCYWPEYGGGLDQPDSFVNVSKSLVDKLNADHSRGQIESDFFARHTFGISFYDSVIVFERGTIPFKAAPTIGRG</sequence>
<evidence type="ECO:0000313" key="1">
    <source>
        <dbReference type="EMBL" id="MCY4747410.1"/>
    </source>
</evidence>
<reference evidence="1" key="1">
    <citation type="submission" date="2022-08" db="EMBL/GenBank/DDBJ databases">
        <title>Genome sequencing of Pelomonas sp. UHG3.</title>
        <authorList>
            <person name="So Y."/>
        </authorList>
    </citation>
    <scope>NUCLEOTIDE SEQUENCE</scope>
    <source>
        <strain evidence="1">UHG3</strain>
    </source>
</reference>
<keyword evidence="1" id="KW-0489">Methyltransferase</keyword>
<comment type="caution">
    <text evidence="1">The sequence shown here is derived from an EMBL/GenBank/DDBJ whole genome shotgun (WGS) entry which is preliminary data.</text>
</comment>
<accession>A0ACC6CGI1</accession>
<evidence type="ECO:0000313" key="2">
    <source>
        <dbReference type="Proteomes" id="UP001076464"/>
    </source>
</evidence>
<name>A0ACC6CGI1_9BURK</name>
<protein>
    <submittedName>
        <fullName evidence="1">Class I SAM-dependent methyltransferase</fullName>
    </submittedName>
</protein>
<dbReference type="Proteomes" id="UP001076464">
    <property type="component" value="Unassembled WGS sequence"/>
</dbReference>
<dbReference type="EMBL" id="JAPPUY010000006">
    <property type="protein sequence ID" value="MCY4747410.1"/>
    <property type="molecule type" value="Genomic_DNA"/>
</dbReference>
<organism evidence="1 2">
    <name type="scientific">Roseateles hydrophilus</name>
    <dbReference type="NCBI Taxonomy" id="2975054"/>
    <lineage>
        <taxon>Bacteria</taxon>
        <taxon>Pseudomonadati</taxon>
        <taxon>Pseudomonadota</taxon>
        <taxon>Betaproteobacteria</taxon>
        <taxon>Burkholderiales</taxon>
        <taxon>Sphaerotilaceae</taxon>
        <taxon>Roseateles</taxon>
    </lineage>
</organism>